<dbReference type="AlphaFoldDB" id="A0A4Z1E6A0"/>
<evidence type="ECO:0000259" key="2">
    <source>
        <dbReference type="Pfam" id="PF24837"/>
    </source>
</evidence>
<sequence length="221" mass="23015">MAGALAACSPGEEAAPSDTSTDPSATSAEPSTSAPASPSPSPSDTSESAPTESESVAPTEPTEPTDEAPAPEDFSDFGTTDQTSDGWPVHGPDTYLTEVRAAAHEGYDRVVLQFRGSEPPSHDVRYVDEATGDGSGLPLDVEGETFLYVGTAIVLNPYDVGDPEDSVLTGPGDIGDATISGLFAEGPWEGHSATYIGLDRTRDFRVTTLTDPARIVVDIRR</sequence>
<feature type="domain" description="AMIN-like" evidence="2">
    <location>
        <begin position="95"/>
        <end position="220"/>
    </location>
</feature>
<organism evidence="3 4">
    <name type="scientific">Serinibacter arcticus</name>
    <dbReference type="NCBI Taxonomy" id="1655435"/>
    <lineage>
        <taxon>Bacteria</taxon>
        <taxon>Bacillati</taxon>
        <taxon>Actinomycetota</taxon>
        <taxon>Actinomycetes</taxon>
        <taxon>Micrococcales</taxon>
        <taxon>Beutenbergiaceae</taxon>
        <taxon>Serinibacter</taxon>
    </lineage>
</organism>
<dbReference type="InterPro" id="IPR056303">
    <property type="entry name" value="AMIN-like"/>
</dbReference>
<keyword evidence="4" id="KW-1185">Reference proteome</keyword>
<feature type="region of interest" description="Disordered" evidence="1">
    <location>
        <begin position="1"/>
        <end position="92"/>
    </location>
</feature>
<feature type="compositionally biased region" description="Low complexity" evidence="1">
    <location>
        <begin position="14"/>
        <end position="62"/>
    </location>
</feature>
<proteinExistence type="predicted"/>
<accession>A0A4Z1E6A0</accession>
<evidence type="ECO:0000256" key="1">
    <source>
        <dbReference type="SAM" id="MobiDB-lite"/>
    </source>
</evidence>
<gene>
    <name evidence="3" type="ORF">SERN_1165</name>
</gene>
<reference evidence="3 4" key="1">
    <citation type="submission" date="2018-11" db="EMBL/GenBank/DDBJ databases">
        <title>Complete genome sequencing of the Actinobacteria Serinibacter sp. K3-2.</title>
        <authorList>
            <person name="Rakitin A.L."/>
            <person name="Beletsky A.V."/>
            <person name="Mardanov A.V."/>
            <person name="Ravin N.V."/>
            <person name="Gromova A.S."/>
            <person name="Filippova S.N."/>
            <person name="Gal'Chenko V.F."/>
        </authorList>
    </citation>
    <scope>NUCLEOTIDE SEQUENCE [LARGE SCALE GENOMIC DNA]</scope>
    <source>
        <strain evidence="3 4">K3-2</strain>
    </source>
</reference>
<evidence type="ECO:0000313" key="3">
    <source>
        <dbReference type="EMBL" id="TGO05161.1"/>
    </source>
</evidence>
<dbReference type="Pfam" id="PF24837">
    <property type="entry name" value="AMIN-like"/>
    <property type="match status" value="1"/>
</dbReference>
<dbReference type="EMBL" id="RHPJ01000002">
    <property type="protein sequence ID" value="TGO05161.1"/>
    <property type="molecule type" value="Genomic_DNA"/>
</dbReference>
<protein>
    <recommendedName>
        <fullName evidence="2">AMIN-like domain-containing protein</fullName>
    </recommendedName>
</protein>
<feature type="compositionally biased region" description="Acidic residues" evidence="1">
    <location>
        <begin position="63"/>
        <end position="75"/>
    </location>
</feature>
<evidence type="ECO:0000313" key="4">
    <source>
        <dbReference type="Proteomes" id="UP000297318"/>
    </source>
</evidence>
<comment type="caution">
    <text evidence="3">The sequence shown here is derived from an EMBL/GenBank/DDBJ whole genome shotgun (WGS) entry which is preliminary data.</text>
</comment>
<name>A0A4Z1E6A0_9MICO</name>
<dbReference type="Proteomes" id="UP000297318">
    <property type="component" value="Unassembled WGS sequence"/>
</dbReference>